<keyword evidence="2" id="KW-1185">Reference proteome</keyword>
<evidence type="ECO:0000313" key="2">
    <source>
        <dbReference type="Proteomes" id="UP001234202"/>
    </source>
</evidence>
<sequence length="573" mass="64439">MSNDMVPCIAFALSGLARKQGSLDEVVRMPGLVQVERFQTFRNSPAGKSALDGTGNAAPHDNTQLIAWVMDSRCRIRVFFDVEATNRIEKLTGERVTSYLRSLVYLKEYKFVILPPSDALQSKKDYSKSSHRKLPELVLHVYDWQKYIGSSDDPLYHEEAEYLLSNFLSYSLDGNDGRVPKGYGVTADEVIWRKQENEALGFVRNEWEKLQATDYPEQPNAEESTEEHLLEAPYRHVLMSMLQSMEPEKERVVENIKVFGINPLEELDVMEIAQVLLDNAVNVIPDTPPHAKSLVRKEPEEPWQAPRKKACRKSTGRKLPQARRSLSTSARPPELLATQALVTQHVLTQKVLLQSTIELRDSPSRRESNSPEHAGSRHITSSKGQEATTKQGRESDERRLYSPGTSMLYGAGSDGKDREIAPEQQHRSSKLETGRRLSIHHVGDEKSKSSAKNKESNASDILRNFSSPPSRPMSSSQALMNSKYRPKGPAHPSASASQHEASSPVPLPSSQKATRTDRDEEDSDMDQDGPQGAQPTRRQSSNRYLFELDDDEDGLYEFEVAEDPAELLEDNQL</sequence>
<reference evidence="1" key="1">
    <citation type="submission" date="2023-04" db="EMBL/GenBank/DDBJ databases">
        <title>Draft Genome sequencing of Naganishia species isolated from polar environments using Oxford Nanopore Technology.</title>
        <authorList>
            <person name="Leo P."/>
            <person name="Venkateswaran K."/>
        </authorList>
    </citation>
    <scope>NUCLEOTIDE SEQUENCE</scope>
    <source>
        <strain evidence="1">DBVPG 5303</strain>
    </source>
</reference>
<gene>
    <name evidence="1" type="ORF">QFC24_001011</name>
</gene>
<accession>A0ACC2XX11</accession>
<dbReference type="Proteomes" id="UP001234202">
    <property type="component" value="Unassembled WGS sequence"/>
</dbReference>
<organism evidence="1 2">
    <name type="scientific">Naganishia onofrii</name>
    <dbReference type="NCBI Taxonomy" id="1851511"/>
    <lineage>
        <taxon>Eukaryota</taxon>
        <taxon>Fungi</taxon>
        <taxon>Dikarya</taxon>
        <taxon>Basidiomycota</taxon>
        <taxon>Agaricomycotina</taxon>
        <taxon>Tremellomycetes</taxon>
        <taxon>Filobasidiales</taxon>
        <taxon>Filobasidiaceae</taxon>
        <taxon>Naganishia</taxon>
    </lineage>
</organism>
<protein>
    <submittedName>
        <fullName evidence="1">Uncharacterized protein</fullName>
    </submittedName>
</protein>
<dbReference type="EMBL" id="JASBWV010000002">
    <property type="protein sequence ID" value="KAJ9127601.1"/>
    <property type="molecule type" value="Genomic_DNA"/>
</dbReference>
<name>A0ACC2XX11_9TREE</name>
<proteinExistence type="predicted"/>
<comment type="caution">
    <text evidence="1">The sequence shown here is derived from an EMBL/GenBank/DDBJ whole genome shotgun (WGS) entry which is preliminary data.</text>
</comment>
<evidence type="ECO:0000313" key="1">
    <source>
        <dbReference type="EMBL" id="KAJ9127601.1"/>
    </source>
</evidence>